<keyword evidence="1" id="KW-0175">Coiled coil</keyword>
<sequence length="1170" mass="122838">MTLKKKAVLSTLALSMLATSIGGIPLSRQGLAEKLGLSGIAYAAESITEPSPEVTPEPSPEATPEPSPEATPEPSPEATPEPPPEVTPEPSPVVTPEPPPEVTPEPSPEVTPEPSPEVTPEPSTEVTPEPSPEATPEPEPEQAEEAGVPSVAFLGKWNAIYAALAAGDPADLRDVTNLQLEIASLGDADARLIDPIWNKIAAKLPPTADKPAMRASLFRLFKAVGSAPYDPQGAALEAIRTDPEYRSTLKAIAEAAGVRGIAMQDLLVFLFGDGAGLKGVEGTVSDLLAGKSAFELVKLLGDKQGITALLLQAMGQLLGDTGSYKFNAVLANLGVTPQDVQTTVFGFLGRLQKDEPAINAMTIAYLRASATASVEVGGDGRKRTYRLSVFGIEIPSLALQWTKVSGDPEVSVATDGTVTIPPETDEGTAVVRASLYNPYGGSAKVLFEQSISLKADDGERTVFPIAPFLERVGRIHAALLAGSPAGAEAVRAVREEIAAIDAETGAALVGPLWKAIEPKLPASVDRAKAQQTLLGFVRAVALLSYDPQASELEALLADPDIKALLKAVGVAGGVNNLAPDDLLVFLFGDGDALGGVEGAVRGTIAAMSPEELARWLGSGRAEELALQATGGLLANTEQYKWSSALKGLGIAPRALLETSLAFQAHLANDEAAGRALTVAFVRSETESTTETSEDGLTQRFGLKAFGVELPASVLRWTKVSGSADVKVEPNGVVTIPRRVETATAVIQAALVNPDTGTGTVLFSREVTLKSAGGEVFPIEAYLAGKAKLWAALRAGDSSDEKTVVKLRDEIAGLDVATGLRLIDPIWNKIADKLPKESDSASLRTSLFKLVRDVSKLKYDPYSTASGLEALLDDEEYGKLLEEIAAAGGANSLTTDDVLVFLYGDGEERGGVEGAVRALMSKQKPKDLAGLVGDAGDRTAILNEAMANVLADRESYGLSDVLGRIGVNASDLRSTVSNWQSKLSNEEKADNAMTVALFRSEAVPAAKVSKQGRRQDYSLSVFGVQLPSSSLKWSKVSGSKDVKVGSGGTVTLTGKAVKGIAVIQADIDGPRGASSVVFRQEITIGVEGEDIDLILDELEEKLDAIEEKLKKTPDTLAKLALIVEVISAGNDATKRINDSDAEKADKQKAIKESKEQVKDTINAIIRNVLGF</sequence>
<comment type="caution">
    <text evidence="4">The sequence shown here is derived from an EMBL/GenBank/DDBJ whole genome shotgun (WGS) entry which is preliminary data.</text>
</comment>
<evidence type="ECO:0000256" key="3">
    <source>
        <dbReference type="SAM" id="SignalP"/>
    </source>
</evidence>
<feature type="chain" id="PRO_5047264769" evidence="3">
    <location>
        <begin position="21"/>
        <end position="1170"/>
    </location>
</feature>
<evidence type="ECO:0000313" key="5">
    <source>
        <dbReference type="Proteomes" id="UP001596105"/>
    </source>
</evidence>
<evidence type="ECO:0000256" key="1">
    <source>
        <dbReference type="SAM" id="Coils"/>
    </source>
</evidence>
<gene>
    <name evidence="4" type="ORF">ACFPPD_10870</name>
</gene>
<dbReference type="PANTHER" id="PTHR48138:SF2">
    <property type="entry name" value="KERATINOCYTE PROLINE-RICH PROTEIN"/>
    <property type="match status" value="1"/>
</dbReference>
<reference evidence="5" key="1">
    <citation type="journal article" date="2019" name="Int. J. Syst. Evol. Microbiol.">
        <title>The Global Catalogue of Microorganisms (GCM) 10K type strain sequencing project: providing services to taxonomists for standard genome sequencing and annotation.</title>
        <authorList>
            <consortium name="The Broad Institute Genomics Platform"/>
            <consortium name="The Broad Institute Genome Sequencing Center for Infectious Disease"/>
            <person name="Wu L."/>
            <person name="Ma J."/>
        </authorList>
    </citation>
    <scope>NUCLEOTIDE SEQUENCE [LARGE SCALE GENOMIC DNA]</scope>
    <source>
        <strain evidence="5">CCUG 57113</strain>
    </source>
</reference>
<keyword evidence="3" id="KW-0732">Signal</keyword>
<feature type="region of interest" description="Disordered" evidence="2">
    <location>
        <begin position="46"/>
        <end position="146"/>
    </location>
</feature>
<protein>
    <submittedName>
        <fullName evidence="4">Uncharacterized protein</fullName>
    </submittedName>
</protein>
<dbReference type="InterPro" id="IPR052881">
    <property type="entry name" value="Keratinocyte_PR"/>
</dbReference>
<feature type="signal peptide" evidence="3">
    <location>
        <begin position="1"/>
        <end position="20"/>
    </location>
</feature>
<dbReference type="EMBL" id="JBHSMH010000029">
    <property type="protein sequence ID" value="MFC5469222.1"/>
    <property type="molecule type" value="Genomic_DNA"/>
</dbReference>
<keyword evidence="5" id="KW-1185">Reference proteome</keyword>
<evidence type="ECO:0000313" key="4">
    <source>
        <dbReference type="EMBL" id="MFC5469222.1"/>
    </source>
</evidence>
<organism evidence="4 5">
    <name type="scientific">Cohnella suwonensis</name>
    <dbReference type="NCBI Taxonomy" id="696072"/>
    <lineage>
        <taxon>Bacteria</taxon>
        <taxon>Bacillati</taxon>
        <taxon>Bacillota</taxon>
        <taxon>Bacilli</taxon>
        <taxon>Bacillales</taxon>
        <taxon>Paenibacillaceae</taxon>
        <taxon>Cohnella</taxon>
    </lineage>
</organism>
<accession>A0ABW0LWK3</accession>
<name>A0ABW0LWK3_9BACL</name>
<feature type="compositionally biased region" description="Pro residues" evidence="2">
    <location>
        <begin position="53"/>
        <end position="119"/>
    </location>
</feature>
<dbReference type="RefSeq" id="WP_209750877.1">
    <property type="nucleotide sequence ID" value="NZ_JBHSMH010000029.1"/>
</dbReference>
<evidence type="ECO:0000256" key="2">
    <source>
        <dbReference type="SAM" id="MobiDB-lite"/>
    </source>
</evidence>
<dbReference type="Proteomes" id="UP001596105">
    <property type="component" value="Unassembled WGS sequence"/>
</dbReference>
<proteinExistence type="predicted"/>
<feature type="coiled-coil region" evidence="1">
    <location>
        <begin position="1087"/>
        <end position="1155"/>
    </location>
</feature>
<dbReference type="PANTHER" id="PTHR48138">
    <property type="entry name" value="KERATINOCYTE PROLINE-RICH PROTEIN-RELATED"/>
    <property type="match status" value="1"/>
</dbReference>